<dbReference type="Gene3D" id="3.30.9.10">
    <property type="entry name" value="D-Amino Acid Oxidase, subunit A, domain 2"/>
    <property type="match status" value="1"/>
</dbReference>
<keyword evidence="2" id="KW-0503">Monooxygenase</keyword>
<name>A0A9X1T0E4_9HYPH</name>
<evidence type="ECO:0000259" key="1">
    <source>
        <dbReference type="Pfam" id="PF01494"/>
    </source>
</evidence>
<accession>A0A9X1T0E4</accession>
<gene>
    <name evidence="2" type="ORF">LRX75_10230</name>
</gene>
<dbReference type="GO" id="GO:0071949">
    <property type="term" value="F:FAD binding"/>
    <property type="evidence" value="ECO:0007669"/>
    <property type="project" value="InterPro"/>
</dbReference>
<evidence type="ECO:0000313" key="2">
    <source>
        <dbReference type="EMBL" id="MCD7109421.1"/>
    </source>
</evidence>
<dbReference type="RefSeq" id="WP_231814043.1">
    <property type="nucleotide sequence ID" value="NZ_JAJOZR010000006.1"/>
</dbReference>
<dbReference type="PRINTS" id="PR00420">
    <property type="entry name" value="RNGMNOXGNASE"/>
</dbReference>
<keyword evidence="2" id="KW-0560">Oxidoreductase</keyword>
<dbReference type="AlphaFoldDB" id="A0A9X1T0E4"/>
<organism evidence="2 3">
    <name type="scientific">Rhizobium quercicola</name>
    <dbReference type="NCBI Taxonomy" id="2901226"/>
    <lineage>
        <taxon>Bacteria</taxon>
        <taxon>Pseudomonadati</taxon>
        <taxon>Pseudomonadota</taxon>
        <taxon>Alphaproteobacteria</taxon>
        <taxon>Hyphomicrobiales</taxon>
        <taxon>Rhizobiaceae</taxon>
        <taxon>Rhizobium/Agrobacterium group</taxon>
        <taxon>Rhizobium</taxon>
    </lineage>
</organism>
<proteinExistence type="predicted"/>
<dbReference type="SUPFAM" id="SSF51905">
    <property type="entry name" value="FAD/NAD(P)-binding domain"/>
    <property type="match status" value="1"/>
</dbReference>
<dbReference type="InterPro" id="IPR036188">
    <property type="entry name" value="FAD/NAD-bd_sf"/>
</dbReference>
<dbReference type="PANTHER" id="PTHR46865">
    <property type="entry name" value="OXIDOREDUCTASE-RELATED"/>
    <property type="match status" value="1"/>
</dbReference>
<reference evidence="2" key="1">
    <citation type="submission" date="2021-12" db="EMBL/GenBank/DDBJ databases">
        <authorList>
            <person name="Li Y."/>
        </authorList>
    </citation>
    <scope>NUCLEOTIDE SEQUENCE</scope>
    <source>
        <strain evidence="2">DKSPLA3</strain>
    </source>
</reference>
<dbReference type="EMBL" id="JAJOZR010000006">
    <property type="protein sequence ID" value="MCD7109421.1"/>
    <property type="molecule type" value="Genomic_DNA"/>
</dbReference>
<keyword evidence="3" id="KW-1185">Reference proteome</keyword>
<dbReference type="GO" id="GO:0004497">
    <property type="term" value="F:monooxygenase activity"/>
    <property type="evidence" value="ECO:0007669"/>
    <property type="project" value="UniProtKB-KW"/>
</dbReference>
<dbReference type="Proteomes" id="UP001139089">
    <property type="component" value="Unassembled WGS sequence"/>
</dbReference>
<comment type="caution">
    <text evidence="2">The sequence shown here is derived from an EMBL/GenBank/DDBJ whole genome shotgun (WGS) entry which is preliminary data.</text>
</comment>
<dbReference type="PANTHER" id="PTHR46865:SF2">
    <property type="entry name" value="MONOOXYGENASE"/>
    <property type="match status" value="1"/>
</dbReference>
<dbReference type="InterPro" id="IPR051704">
    <property type="entry name" value="FAD_aromatic-hydroxylase"/>
</dbReference>
<protein>
    <submittedName>
        <fullName evidence="2">FAD-dependent monooxygenase</fullName>
    </submittedName>
</protein>
<evidence type="ECO:0000313" key="3">
    <source>
        <dbReference type="Proteomes" id="UP001139089"/>
    </source>
</evidence>
<feature type="domain" description="FAD-binding" evidence="1">
    <location>
        <begin position="5"/>
        <end position="316"/>
    </location>
</feature>
<dbReference type="Gene3D" id="3.50.50.60">
    <property type="entry name" value="FAD/NAD(P)-binding domain"/>
    <property type="match status" value="1"/>
</dbReference>
<dbReference type="Pfam" id="PF01494">
    <property type="entry name" value="FAD_binding_3"/>
    <property type="match status" value="1"/>
</dbReference>
<dbReference type="InterPro" id="IPR002938">
    <property type="entry name" value="FAD-bd"/>
</dbReference>
<sequence length="402" mass="44371">MPPRILITGASVAGNTAAWWLGHYGFDVTVVERAPAFRDGGQNIDIRGVGREVLRRMGLEQTALDRGTGEEGTVWIDEQGADVARFITEDLGSDGPTAEMEILRGDLARLLYEPARNRATFRFGDRVAGIEEGAEAVSVTFSSGQIERYDAIVIAEGVGSSTRELVFPQENDPRWMDLTIAYFTIPRQADDDRMWRWYNATDGRSISLRPDRHGTTRAMLSLQQPPNGEQDWSVEQQKAYMRQRFTDAGWQAQRVLAAMDDTDDFYFDVLRQVRMKRWSKGRVVLTGDAAWCATPLAGIGATLAVTGGYVLASELQRSSDIGQAFSAYEDAMRPMVEKGQGVPKIAPRMMNPHSRLGINLLHNALNIASKPIIRGLATKLFASEPDGPDLSHYDASSPSSGN</sequence>